<evidence type="ECO:0000313" key="2">
    <source>
        <dbReference type="EMBL" id="PLW31022.1"/>
    </source>
</evidence>
<gene>
    <name evidence="2" type="ORF">PCANC_24734</name>
</gene>
<evidence type="ECO:0000256" key="1">
    <source>
        <dbReference type="SAM" id="SignalP"/>
    </source>
</evidence>
<feature type="chain" id="PRO_5014957049" evidence="1">
    <location>
        <begin position="17"/>
        <end position="148"/>
    </location>
</feature>
<dbReference type="Proteomes" id="UP000235388">
    <property type="component" value="Unassembled WGS sequence"/>
</dbReference>
<reference evidence="2 3" key="1">
    <citation type="submission" date="2017-11" db="EMBL/GenBank/DDBJ databases">
        <title>De novo assembly and phasing of dikaryotic genomes from two isolates of Puccinia coronata f. sp. avenae, the causal agent of oat crown rust.</title>
        <authorList>
            <person name="Miller M.E."/>
            <person name="Zhang Y."/>
            <person name="Omidvar V."/>
            <person name="Sperschneider J."/>
            <person name="Schwessinger B."/>
            <person name="Raley C."/>
            <person name="Palmer J.M."/>
            <person name="Garnica D."/>
            <person name="Upadhyaya N."/>
            <person name="Rathjen J."/>
            <person name="Taylor J.M."/>
            <person name="Park R.F."/>
            <person name="Dodds P.N."/>
            <person name="Hirsch C.D."/>
            <person name="Kianian S.F."/>
            <person name="Figueroa M."/>
        </authorList>
    </citation>
    <scope>NUCLEOTIDE SEQUENCE [LARGE SCALE GENOMIC DNA]</scope>
    <source>
        <strain evidence="2">12NC29</strain>
    </source>
</reference>
<accession>A0A2N5TZW4</accession>
<proteinExistence type="predicted"/>
<organism evidence="2 3">
    <name type="scientific">Puccinia coronata f. sp. avenae</name>
    <dbReference type="NCBI Taxonomy" id="200324"/>
    <lineage>
        <taxon>Eukaryota</taxon>
        <taxon>Fungi</taxon>
        <taxon>Dikarya</taxon>
        <taxon>Basidiomycota</taxon>
        <taxon>Pucciniomycotina</taxon>
        <taxon>Pucciniomycetes</taxon>
        <taxon>Pucciniales</taxon>
        <taxon>Pucciniaceae</taxon>
        <taxon>Puccinia</taxon>
    </lineage>
</organism>
<feature type="signal peptide" evidence="1">
    <location>
        <begin position="1"/>
        <end position="16"/>
    </location>
</feature>
<name>A0A2N5TZW4_9BASI</name>
<dbReference type="AlphaFoldDB" id="A0A2N5TZW4"/>
<evidence type="ECO:0000313" key="3">
    <source>
        <dbReference type="Proteomes" id="UP000235388"/>
    </source>
</evidence>
<sequence>MVQQLELLVLVPAAVCSLWPQLELSVSAHEADAPNSFSSSETNGFNSWSHRSWKLRPMVPAAGAVGLANYDRWFQRLKPLVSASETDAPSCWSRRSQQARPMLSEAGAVGFDSLVGLGNWISEIFKNLNISQTPAIYPLKTLGDGVYA</sequence>
<keyword evidence="3" id="KW-1185">Reference proteome</keyword>
<keyword evidence="1" id="KW-0732">Signal</keyword>
<protein>
    <submittedName>
        <fullName evidence="2">Uncharacterized protein</fullName>
    </submittedName>
</protein>
<comment type="caution">
    <text evidence="2">The sequence shown here is derived from an EMBL/GenBank/DDBJ whole genome shotgun (WGS) entry which is preliminary data.</text>
</comment>
<dbReference type="EMBL" id="PGCJ01000359">
    <property type="protein sequence ID" value="PLW31022.1"/>
    <property type="molecule type" value="Genomic_DNA"/>
</dbReference>